<evidence type="ECO:0000259" key="3">
    <source>
        <dbReference type="PROSITE" id="PS51253"/>
    </source>
</evidence>
<dbReference type="PANTHER" id="PTHR19303">
    <property type="entry name" value="TRANSPOSON"/>
    <property type="match status" value="1"/>
</dbReference>
<dbReference type="PROSITE" id="PS51253">
    <property type="entry name" value="HTH_CENPB"/>
    <property type="match status" value="1"/>
</dbReference>
<dbReference type="EMBL" id="KN834187">
    <property type="protein sequence ID" value="KIK11581.1"/>
    <property type="molecule type" value="Genomic_DNA"/>
</dbReference>
<dbReference type="HOGENOM" id="CLU_018294_8_0_1"/>
<sequence>MPEILKRKPHNPPKTTPLAKQRNTGVNDAPRTSAQLPATSSRQNLTLSDWMTVYSYVDSHPNASQVDIVRHFSSLATGALLFDRSTLSRKLRDRLKMEARIDTNPLALSSKRPRVVTRPDIERALYLWVLHMENKGETVTGPMLREKHSRFEDEFHVPQEERLSGEGWLHSFCKTYKIREHRRHGEAGSVDLEAVETERQRCQKIMARFAP</sequence>
<dbReference type="GO" id="GO:0005634">
    <property type="term" value="C:nucleus"/>
    <property type="evidence" value="ECO:0007669"/>
    <property type="project" value="TreeGrafter"/>
</dbReference>
<gene>
    <name evidence="4" type="ORF">PISMIDRAFT_19404</name>
</gene>
<dbReference type="InterPro" id="IPR009057">
    <property type="entry name" value="Homeodomain-like_sf"/>
</dbReference>
<keyword evidence="5" id="KW-1185">Reference proteome</keyword>
<dbReference type="STRING" id="765257.A0A0C9Y3B3"/>
<dbReference type="GO" id="GO:0003677">
    <property type="term" value="F:DNA binding"/>
    <property type="evidence" value="ECO:0007669"/>
    <property type="project" value="UniProtKB-KW"/>
</dbReference>
<feature type="domain" description="HTH CENPB-type" evidence="3">
    <location>
        <begin position="109"/>
        <end position="182"/>
    </location>
</feature>
<keyword evidence="1" id="KW-0238">DNA-binding</keyword>
<reference evidence="4 5" key="1">
    <citation type="submission" date="2014-04" db="EMBL/GenBank/DDBJ databases">
        <authorList>
            <consortium name="DOE Joint Genome Institute"/>
            <person name="Kuo A."/>
            <person name="Kohler A."/>
            <person name="Costa M.D."/>
            <person name="Nagy L.G."/>
            <person name="Floudas D."/>
            <person name="Copeland A."/>
            <person name="Barry K.W."/>
            <person name="Cichocki N."/>
            <person name="Veneault-Fourrey C."/>
            <person name="LaButti K."/>
            <person name="Lindquist E.A."/>
            <person name="Lipzen A."/>
            <person name="Lundell T."/>
            <person name="Morin E."/>
            <person name="Murat C."/>
            <person name="Sun H."/>
            <person name="Tunlid A."/>
            <person name="Henrissat B."/>
            <person name="Grigoriev I.V."/>
            <person name="Hibbett D.S."/>
            <person name="Martin F."/>
            <person name="Nordberg H.P."/>
            <person name="Cantor M.N."/>
            <person name="Hua S.X."/>
        </authorList>
    </citation>
    <scope>NUCLEOTIDE SEQUENCE [LARGE SCALE GENOMIC DNA]</scope>
    <source>
        <strain evidence="4 5">441</strain>
    </source>
</reference>
<name>A0A0C9Y3B3_9AGAM</name>
<dbReference type="InterPro" id="IPR050863">
    <property type="entry name" value="CenT-Element_Derived"/>
</dbReference>
<dbReference type="AlphaFoldDB" id="A0A0C9Y3B3"/>
<proteinExistence type="predicted"/>
<evidence type="ECO:0000256" key="2">
    <source>
        <dbReference type="SAM" id="MobiDB-lite"/>
    </source>
</evidence>
<dbReference type="PANTHER" id="PTHR19303:SF73">
    <property type="entry name" value="PROTEIN PDC2"/>
    <property type="match status" value="1"/>
</dbReference>
<evidence type="ECO:0000313" key="5">
    <source>
        <dbReference type="Proteomes" id="UP000054018"/>
    </source>
</evidence>
<dbReference type="Pfam" id="PF03221">
    <property type="entry name" value="HTH_Tnp_Tc5"/>
    <property type="match status" value="1"/>
</dbReference>
<evidence type="ECO:0000313" key="4">
    <source>
        <dbReference type="EMBL" id="KIK11581.1"/>
    </source>
</evidence>
<dbReference type="SUPFAM" id="SSF46689">
    <property type="entry name" value="Homeodomain-like"/>
    <property type="match status" value="1"/>
</dbReference>
<feature type="compositionally biased region" description="Polar residues" evidence="2">
    <location>
        <begin position="21"/>
        <end position="40"/>
    </location>
</feature>
<dbReference type="Gene3D" id="1.10.10.60">
    <property type="entry name" value="Homeodomain-like"/>
    <property type="match status" value="1"/>
</dbReference>
<dbReference type="Proteomes" id="UP000054018">
    <property type="component" value="Unassembled WGS sequence"/>
</dbReference>
<dbReference type="InterPro" id="IPR006600">
    <property type="entry name" value="HTH_CenpB_DNA-bd_dom"/>
</dbReference>
<organism evidence="4 5">
    <name type="scientific">Pisolithus microcarpus 441</name>
    <dbReference type="NCBI Taxonomy" id="765257"/>
    <lineage>
        <taxon>Eukaryota</taxon>
        <taxon>Fungi</taxon>
        <taxon>Dikarya</taxon>
        <taxon>Basidiomycota</taxon>
        <taxon>Agaricomycotina</taxon>
        <taxon>Agaricomycetes</taxon>
        <taxon>Agaricomycetidae</taxon>
        <taxon>Boletales</taxon>
        <taxon>Sclerodermatineae</taxon>
        <taxon>Pisolithaceae</taxon>
        <taxon>Pisolithus</taxon>
    </lineage>
</organism>
<dbReference type="SMART" id="SM00674">
    <property type="entry name" value="CENPB"/>
    <property type="match status" value="1"/>
</dbReference>
<feature type="region of interest" description="Disordered" evidence="2">
    <location>
        <begin position="1"/>
        <end position="40"/>
    </location>
</feature>
<dbReference type="OrthoDB" id="162969at2759"/>
<protein>
    <recommendedName>
        <fullName evidence="3">HTH CENPB-type domain-containing protein</fullName>
    </recommendedName>
</protein>
<accession>A0A0C9Y3B3</accession>
<reference evidence="5" key="2">
    <citation type="submission" date="2015-01" db="EMBL/GenBank/DDBJ databases">
        <title>Evolutionary Origins and Diversification of the Mycorrhizal Mutualists.</title>
        <authorList>
            <consortium name="DOE Joint Genome Institute"/>
            <consortium name="Mycorrhizal Genomics Consortium"/>
            <person name="Kohler A."/>
            <person name="Kuo A."/>
            <person name="Nagy L.G."/>
            <person name="Floudas D."/>
            <person name="Copeland A."/>
            <person name="Barry K.W."/>
            <person name="Cichocki N."/>
            <person name="Veneault-Fourrey C."/>
            <person name="LaButti K."/>
            <person name="Lindquist E.A."/>
            <person name="Lipzen A."/>
            <person name="Lundell T."/>
            <person name="Morin E."/>
            <person name="Murat C."/>
            <person name="Riley R."/>
            <person name="Ohm R."/>
            <person name="Sun H."/>
            <person name="Tunlid A."/>
            <person name="Henrissat B."/>
            <person name="Grigoriev I.V."/>
            <person name="Hibbett D.S."/>
            <person name="Martin F."/>
        </authorList>
    </citation>
    <scope>NUCLEOTIDE SEQUENCE [LARGE SCALE GENOMIC DNA]</scope>
    <source>
        <strain evidence="5">441</strain>
    </source>
</reference>
<evidence type="ECO:0000256" key="1">
    <source>
        <dbReference type="ARBA" id="ARBA00023125"/>
    </source>
</evidence>